<dbReference type="AlphaFoldDB" id="A0A561CKE9"/>
<feature type="region of interest" description="Disordered" evidence="1">
    <location>
        <begin position="40"/>
        <end position="72"/>
    </location>
</feature>
<evidence type="ECO:0000313" key="4">
    <source>
        <dbReference type="Proteomes" id="UP000319722"/>
    </source>
</evidence>
<protein>
    <submittedName>
        <fullName evidence="3">CNP1-like family protein</fullName>
    </submittedName>
</protein>
<comment type="caution">
    <text evidence="3">The sequence shown here is derived from an EMBL/GenBank/DDBJ whole genome shotgun (WGS) entry which is preliminary data.</text>
</comment>
<dbReference type="RefSeq" id="WP_225612654.1">
    <property type="nucleotide sequence ID" value="NZ_VIVL01000001.1"/>
</dbReference>
<evidence type="ECO:0000256" key="1">
    <source>
        <dbReference type="SAM" id="MobiDB-lite"/>
    </source>
</evidence>
<dbReference type="InterPro" id="IPR014861">
    <property type="entry name" value="CNP1-like_dom"/>
</dbReference>
<proteinExistence type="predicted"/>
<evidence type="ECO:0000313" key="3">
    <source>
        <dbReference type="EMBL" id="TWD91542.1"/>
    </source>
</evidence>
<dbReference type="EMBL" id="VIVL01000001">
    <property type="protein sequence ID" value="TWD91542.1"/>
    <property type="molecule type" value="Genomic_DNA"/>
</dbReference>
<gene>
    <name evidence="3" type="ORF">FB547_1011233</name>
</gene>
<reference evidence="3 4" key="1">
    <citation type="submission" date="2019-06" db="EMBL/GenBank/DDBJ databases">
        <title>Sorghum-associated microbial communities from plants grown in Nebraska, USA.</title>
        <authorList>
            <person name="Schachtman D."/>
        </authorList>
    </citation>
    <scope>NUCLEOTIDE SEQUENCE [LARGE SCALE GENOMIC DNA]</scope>
    <source>
        <strain evidence="3 4">T529</strain>
    </source>
</reference>
<sequence length="200" mass="21911">MTLPLLSPTKRPSFHRSAEGILLAVCLALLAGCASGPHDTSNPDWAQAGMPPPPKRYETDAEWKESEAPPPPAFDVKRLEPIAMPPYMSLKFGVDPATITITGDGVVRYVVVATSRSGGDAALNAFYEGVRCSTDEVKSYARYNNGAWSKVERSEWKSFRDLNSSYAKQLAQQGLCRGHAPRVSVKDMVTNMRDPARQLQ</sequence>
<evidence type="ECO:0000259" key="2">
    <source>
        <dbReference type="Pfam" id="PF08750"/>
    </source>
</evidence>
<name>A0A561CKE9_9BURK</name>
<dbReference type="Pfam" id="PF08750">
    <property type="entry name" value="CNP1"/>
    <property type="match status" value="1"/>
</dbReference>
<feature type="domain" description="CNP1-like uncharacterised" evidence="2">
    <location>
        <begin position="59"/>
        <end position="193"/>
    </location>
</feature>
<organism evidence="3 4">
    <name type="scientific">Variovorax beijingensis</name>
    <dbReference type="NCBI Taxonomy" id="2496117"/>
    <lineage>
        <taxon>Bacteria</taxon>
        <taxon>Pseudomonadati</taxon>
        <taxon>Pseudomonadota</taxon>
        <taxon>Betaproteobacteria</taxon>
        <taxon>Burkholderiales</taxon>
        <taxon>Comamonadaceae</taxon>
        <taxon>Variovorax</taxon>
    </lineage>
</organism>
<dbReference type="Proteomes" id="UP000319722">
    <property type="component" value="Unassembled WGS sequence"/>
</dbReference>
<accession>A0A561CKE9</accession>
<feature type="compositionally biased region" description="Basic and acidic residues" evidence="1">
    <location>
        <begin position="55"/>
        <end position="67"/>
    </location>
</feature>